<proteinExistence type="predicted"/>
<dbReference type="Proteomes" id="UP000183635">
    <property type="component" value="Unassembled WGS sequence"/>
</dbReference>
<gene>
    <name evidence="3" type="ORF">SAMN04488021_12718</name>
</gene>
<protein>
    <recommendedName>
        <fullName evidence="5">Peptidoglycan binding domain-containing protein</fullName>
    </recommendedName>
</protein>
<keyword evidence="2" id="KW-0732">Signal</keyword>
<keyword evidence="4" id="KW-1185">Reference proteome</keyword>
<name>A0A1I3C358_9RHOB</name>
<accession>A0A1I3C358</accession>
<feature type="signal peptide" evidence="2">
    <location>
        <begin position="1"/>
        <end position="27"/>
    </location>
</feature>
<evidence type="ECO:0000313" key="3">
    <source>
        <dbReference type="EMBL" id="SFH68977.1"/>
    </source>
</evidence>
<dbReference type="EMBL" id="FOPU01000027">
    <property type="protein sequence ID" value="SFH68977.1"/>
    <property type="molecule type" value="Genomic_DNA"/>
</dbReference>
<evidence type="ECO:0000313" key="4">
    <source>
        <dbReference type="Proteomes" id="UP000183635"/>
    </source>
</evidence>
<dbReference type="NCBIfam" id="NF035933">
    <property type="entry name" value="ESAT6_1"/>
    <property type="match status" value="1"/>
</dbReference>
<sequence>MIARSAKFRTAILSALTVAGLSAGAIAQETAAPEAAPAAPTAQAPAATAEAPAAPAVQDSGAAYESARNQLGVLNYCQDKGFIDGKAVETQTKLLAMIPAGDTAKGDAAEAKGKEGTVAAMGVERTLADAAKEKNTTEDALCKQMDALLQQLASQVPA</sequence>
<evidence type="ECO:0008006" key="5">
    <source>
        <dbReference type="Google" id="ProtNLM"/>
    </source>
</evidence>
<feature type="region of interest" description="Disordered" evidence="1">
    <location>
        <begin position="36"/>
        <end position="61"/>
    </location>
</feature>
<dbReference type="AlphaFoldDB" id="A0A1I3C358"/>
<reference evidence="3 4" key="1">
    <citation type="submission" date="2016-10" db="EMBL/GenBank/DDBJ databases">
        <authorList>
            <person name="de Groot N.N."/>
        </authorList>
    </citation>
    <scope>NUCLEOTIDE SEQUENCE [LARGE SCALE GENOMIC DNA]</scope>
    <source>
        <strain evidence="3 4">DSM 8537</strain>
    </source>
</reference>
<feature type="chain" id="PRO_5010267801" description="Peptidoglycan binding domain-containing protein" evidence="2">
    <location>
        <begin position="28"/>
        <end position="158"/>
    </location>
</feature>
<organism evidence="3 4">
    <name type="scientific">Paracoccus aminovorans</name>
    <dbReference type="NCBI Taxonomy" id="34004"/>
    <lineage>
        <taxon>Bacteria</taxon>
        <taxon>Pseudomonadati</taxon>
        <taxon>Pseudomonadota</taxon>
        <taxon>Alphaproteobacteria</taxon>
        <taxon>Rhodobacterales</taxon>
        <taxon>Paracoccaceae</taxon>
        <taxon>Paracoccus</taxon>
    </lineage>
</organism>
<evidence type="ECO:0000256" key="1">
    <source>
        <dbReference type="SAM" id="MobiDB-lite"/>
    </source>
</evidence>
<dbReference type="RefSeq" id="WP_083412826.1">
    <property type="nucleotide sequence ID" value="NZ_CBCRYP010000026.1"/>
</dbReference>
<feature type="compositionally biased region" description="Low complexity" evidence="1">
    <location>
        <begin position="36"/>
        <end position="56"/>
    </location>
</feature>
<dbReference type="STRING" id="34004.SAMN04488021_12718"/>
<evidence type="ECO:0000256" key="2">
    <source>
        <dbReference type="SAM" id="SignalP"/>
    </source>
</evidence>
<dbReference type="OrthoDB" id="7691610at2"/>